<dbReference type="EMBL" id="FOZX01000001">
    <property type="protein sequence ID" value="SFS35271.1"/>
    <property type="molecule type" value="Genomic_DNA"/>
</dbReference>
<dbReference type="CDD" id="cd00190">
    <property type="entry name" value="Tryp_SPc"/>
    <property type="match status" value="1"/>
</dbReference>
<evidence type="ECO:0000256" key="4">
    <source>
        <dbReference type="SAM" id="SignalP"/>
    </source>
</evidence>
<keyword evidence="3" id="KW-0378">Hydrolase</keyword>
<dbReference type="GO" id="GO:0004252">
    <property type="term" value="F:serine-type endopeptidase activity"/>
    <property type="evidence" value="ECO:0007669"/>
    <property type="project" value="InterPro"/>
</dbReference>
<dbReference type="Proteomes" id="UP000198852">
    <property type="component" value="Unassembled WGS sequence"/>
</dbReference>
<feature type="signal peptide" evidence="4">
    <location>
        <begin position="1"/>
        <end position="35"/>
    </location>
</feature>
<dbReference type="InterPro" id="IPR033116">
    <property type="entry name" value="TRYPSIN_SER"/>
</dbReference>
<feature type="chain" id="PRO_5011453896" evidence="4">
    <location>
        <begin position="36"/>
        <end position="271"/>
    </location>
</feature>
<evidence type="ECO:0000313" key="6">
    <source>
        <dbReference type="EMBL" id="SFS35271.1"/>
    </source>
</evidence>
<dbReference type="STRING" id="95161.SAMN05660874_00462"/>
<dbReference type="InterPro" id="IPR043504">
    <property type="entry name" value="Peptidase_S1_PA_chymotrypsin"/>
</dbReference>
<dbReference type="SMART" id="SM00020">
    <property type="entry name" value="Tryp_SPc"/>
    <property type="match status" value="1"/>
</dbReference>
<dbReference type="Gene3D" id="2.40.10.10">
    <property type="entry name" value="Trypsin-like serine proteases"/>
    <property type="match status" value="1"/>
</dbReference>
<dbReference type="InterPro" id="IPR001314">
    <property type="entry name" value="Peptidase_S1A"/>
</dbReference>
<sequence length="271" mass="27674">MSDTKPRTGAKVRAAAGTLAAMGLLGGLLTTAAHASEQGAAAPPIVGGQQAPIADHSWVVFLTDDQGNQFCGGTLGAADKVITAAHCVDGERPASVKVVAGREDKSSTEGVESSVTDIWVHPGYQDANTGSDVAVLTLDKRLTQTPLPVAMPEDTAAYEPGTMASVLGWGNTSEGGEASETLQKAQVPLTSDADCKKAYEQYDPKAMVCAGFPEGGVDSCQGDSGGPLVVDGKLVGIVSTGNGCARPGNPGIYTRTATYQPDIQAQLTAQR</sequence>
<dbReference type="PRINTS" id="PR00722">
    <property type="entry name" value="CHYMOTRYPSIN"/>
</dbReference>
<dbReference type="GO" id="GO:0006508">
    <property type="term" value="P:proteolysis"/>
    <property type="evidence" value="ECO:0007669"/>
    <property type="project" value="UniProtKB-KW"/>
</dbReference>
<comment type="similarity">
    <text evidence="1">Belongs to the peptidase S1 family.</text>
</comment>
<evidence type="ECO:0000256" key="3">
    <source>
        <dbReference type="RuleBase" id="RU363034"/>
    </source>
</evidence>
<dbReference type="PANTHER" id="PTHR24276:SF98">
    <property type="entry name" value="FI18310P1-RELATED"/>
    <property type="match status" value="1"/>
</dbReference>
<reference evidence="7" key="1">
    <citation type="submission" date="2016-10" db="EMBL/GenBank/DDBJ databases">
        <authorList>
            <person name="Varghese N."/>
            <person name="Submissions S."/>
        </authorList>
    </citation>
    <scope>NUCLEOTIDE SEQUENCE [LARGE SCALE GENOMIC DNA]</scope>
    <source>
        <strain evidence="7">DSM 44771</strain>
    </source>
</reference>
<dbReference type="Pfam" id="PF00089">
    <property type="entry name" value="Trypsin"/>
    <property type="match status" value="1"/>
</dbReference>
<proteinExistence type="inferred from homology"/>
<accession>A0A1I6P557</accession>
<gene>
    <name evidence="6" type="ORF">SAMN05660874_00462</name>
</gene>
<evidence type="ECO:0000313" key="7">
    <source>
        <dbReference type="Proteomes" id="UP000198852"/>
    </source>
</evidence>
<dbReference type="PROSITE" id="PS00135">
    <property type="entry name" value="TRYPSIN_SER"/>
    <property type="match status" value="1"/>
</dbReference>
<protein>
    <submittedName>
        <fullName evidence="6">Trypsin</fullName>
    </submittedName>
</protein>
<dbReference type="SUPFAM" id="SSF50494">
    <property type="entry name" value="Trypsin-like serine proteases"/>
    <property type="match status" value="1"/>
</dbReference>
<dbReference type="RefSeq" id="WP_093413308.1">
    <property type="nucleotide sequence ID" value="NZ_FOZX01000001.1"/>
</dbReference>
<dbReference type="InterPro" id="IPR050430">
    <property type="entry name" value="Peptidase_S1"/>
</dbReference>
<evidence type="ECO:0000256" key="2">
    <source>
        <dbReference type="ARBA" id="ARBA00023157"/>
    </source>
</evidence>
<dbReference type="InterPro" id="IPR001254">
    <property type="entry name" value="Trypsin_dom"/>
</dbReference>
<dbReference type="FunFam" id="2.40.10.10:FF:000002">
    <property type="entry name" value="Transmembrane protease serine"/>
    <property type="match status" value="1"/>
</dbReference>
<evidence type="ECO:0000259" key="5">
    <source>
        <dbReference type="PROSITE" id="PS50240"/>
    </source>
</evidence>
<keyword evidence="2" id="KW-1015">Disulfide bond</keyword>
<dbReference type="AlphaFoldDB" id="A0A1I6P557"/>
<feature type="domain" description="Peptidase S1" evidence="5">
    <location>
        <begin position="45"/>
        <end position="268"/>
    </location>
</feature>
<organism evidence="6 7">
    <name type="scientific">Saccharopolyspora flava</name>
    <dbReference type="NCBI Taxonomy" id="95161"/>
    <lineage>
        <taxon>Bacteria</taxon>
        <taxon>Bacillati</taxon>
        <taxon>Actinomycetota</taxon>
        <taxon>Actinomycetes</taxon>
        <taxon>Pseudonocardiales</taxon>
        <taxon>Pseudonocardiaceae</taxon>
        <taxon>Saccharopolyspora</taxon>
    </lineage>
</organism>
<keyword evidence="3" id="KW-0645">Protease</keyword>
<keyword evidence="4" id="KW-0732">Signal</keyword>
<keyword evidence="7" id="KW-1185">Reference proteome</keyword>
<evidence type="ECO:0000256" key="1">
    <source>
        <dbReference type="ARBA" id="ARBA00007664"/>
    </source>
</evidence>
<dbReference type="FunFam" id="2.40.10.10:FF:000068">
    <property type="entry name" value="transmembrane protease serine 2"/>
    <property type="match status" value="1"/>
</dbReference>
<dbReference type="InterPro" id="IPR009003">
    <property type="entry name" value="Peptidase_S1_PA"/>
</dbReference>
<name>A0A1I6P557_9PSEU</name>
<dbReference type="InterPro" id="IPR018114">
    <property type="entry name" value="TRYPSIN_HIS"/>
</dbReference>
<dbReference type="OrthoDB" id="1496095at2"/>
<keyword evidence="3" id="KW-0720">Serine protease</keyword>
<dbReference type="PROSITE" id="PS50240">
    <property type="entry name" value="TRYPSIN_DOM"/>
    <property type="match status" value="1"/>
</dbReference>
<dbReference type="PANTHER" id="PTHR24276">
    <property type="entry name" value="POLYSERASE-RELATED"/>
    <property type="match status" value="1"/>
</dbReference>
<dbReference type="PROSITE" id="PS00134">
    <property type="entry name" value="TRYPSIN_HIS"/>
    <property type="match status" value="1"/>
</dbReference>